<proteinExistence type="predicted"/>
<name>A0A1C9EH36_9CAUD</name>
<keyword evidence="2" id="KW-1185">Reference proteome</keyword>
<sequence>MALKNLQHYSPEELRLILDVLVDVHEYGQQNDREEIMGYLTQRKRTVRNRLKTVGNQLR</sequence>
<accession>A0A1C9EH36</accession>
<gene>
    <name evidence="1" type="ORF">SEA_TONENILI_56</name>
</gene>
<protein>
    <submittedName>
        <fullName evidence="1">Uncharacterized protein</fullName>
    </submittedName>
</protein>
<dbReference type="EMBL" id="KX752698">
    <property type="protein sequence ID" value="AON96807.1"/>
    <property type="molecule type" value="Genomic_DNA"/>
</dbReference>
<dbReference type="KEGG" id="vg:29066454"/>
<dbReference type="RefSeq" id="YP_009287920.1">
    <property type="nucleotide sequence ID" value="NC_031080.1"/>
</dbReference>
<reference evidence="1 2" key="1">
    <citation type="submission" date="2016-08" db="EMBL/GenBank/DDBJ databases">
        <authorList>
            <person name="Acevedo E."/>
            <person name="Azhar M."/>
            <person name="Golebiewska U.P."/>
            <person name="Grzywna D."/>
            <person name="Guardiola R."/>
            <person name="Jackson O."/>
            <person name="John N."/>
            <person name="Kanavatsas C."/>
            <person name="Khan S."/>
            <person name="Leong J."/>
            <person name="Mansilla E."/>
            <person name="Muladjanov Y."/>
            <person name="Nouel J."/>
            <person name="Oh S."/>
            <person name="Oppedisano M."/>
            <person name="Sajid A."/>
            <person name="Samper M."/>
            <person name="Ugbeva O."/>
            <person name="Delesalle V.A."/>
            <person name="Garlena R.A."/>
            <person name="Russell D.A."/>
            <person name="Pope W.H."/>
            <person name="Jacobs-Sera D."/>
            <person name="Hendrix R.W."/>
            <person name="Hatfull G.F."/>
        </authorList>
    </citation>
    <scope>NUCLEOTIDE SEQUENCE [LARGE SCALE GENOMIC DNA]</scope>
</reference>
<evidence type="ECO:0000313" key="2">
    <source>
        <dbReference type="Proteomes" id="UP000204231"/>
    </source>
</evidence>
<organism evidence="1 2">
    <name type="scientific">Mycobacterium phage Tonenili</name>
    <dbReference type="NCBI Taxonomy" id="1891703"/>
    <lineage>
        <taxon>Viruses</taxon>
        <taxon>Duplodnaviria</taxon>
        <taxon>Heunggongvirae</taxon>
        <taxon>Uroviricota</taxon>
        <taxon>Caudoviricetes</taxon>
        <taxon>Ceeclamvirinae</taxon>
        <taxon>Bixzunavirus</taxon>
        <taxon>Bixzunavirus tonenili</taxon>
    </lineage>
</organism>
<evidence type="ECO:0000313" key="1">
    <source>
        <dbReference type="EMBL" id="AON96807.1"/>
    </source>
</evidence>
<dbReference type="GeneID" id="29066454"/>
<dbReference type="Proteomes" id="UP000204231">
    <property type="component" value="Segment"/>
</dbReference>